<accession>A0ABS3AX49</accession>
<reference evidence="2" key="1">
    <citation type="submission" date="2021-02" db="EMBL/GenBank/DDBJ databases">
        <title>Activity-based single-cell genomes from oceanic crustal fluid captures similar information to metagenomic and metatranscriptomic surveys with orders of magnitude less sampling.</title>
        <authorList>
            <person name="D'Angelo T.S."/>
            <person name="Orcutt B.N."/>
        </authorList>
    </citation>
    <scope>NUCLEOTIDE SEQUENCE [LARGE SCALE GENOMIC DNA]</scope>
    <source>
        <strain evidence="2">AH-315-E05</strain>
    </source>
</reference>
<feature type="compositionally biased region" description="Polar residues" evidence="1">
    <location>
        <begin position="1"/>
        <end position="12"/>
    </location>
</feature>
<feature type="region of interest" description="Disordered" evidence="1">
    <location>
        <begin position="1"/>
        <end position="85"/>
    </location>
</feature>
<gene>
    <name evidence="2" type="ORF">JYT19_01190</name>
</gene>
<evidence type="ECO:0000313" key="2">
    <source>
        <dbReference type="EMBL" id="MBN4077504.1"/>
    </source>
</evidence>
<proteinExistence type="predicted"/>
<keyword evidence="3" id="KW-1185">Reference proteome</keyword>
<evidence type="ECO:0000313" key="3">
    <source>
        <dbReference type="Proteomes" id="UP000765003"/>
    </source>
</evidence>
<evidence type="ECO:0000256" key="1">
    <source>
        <dbReference type="SAM" id="MobiDB-lite"/>
    </source>
</evidence>
<protein>
    <submittedName>
        <fullName evidence="2">Uncharacterized protein</fullName>
    </submittedName>
</protein>
<dbReference type="EMBL" id="JAFITA010000026">
    <property type="protein sequence ID" value="MBN4077504.1"/>
    <property type="molecule type" value="Genomic_DNA"/>
</dbReference>
<comment type="caution">
    <text evidence="2">The sequence shown here is derived from an EMBL/GenBank/DDBJ whole genome shotgun (WGS) entry which is preliminary data.</text>
</comment>
<organism evidence="2 3">
    <name type="scientific">Sulfobacillus acidophilus</name>
    <dbReference type="NCBI Taxonomy" id="53633"/>
    <lineage>
        <taxon>Bacteria</taxon>
        <taxon>Bacillati</taxon>
        <taxon>Bacillota</taxon>
        <taxon>Clostridia</taxon>
        <taxon>Eubacteriales</taxon>
        <taxon>Clostridiales Family XVII. Incertae Sedis</taxon>
        <taxon>Sulfobacillus</taxon>
    </lineage>
</organism>
<name>A0ABS3AX49_9FIRM</name>
<sequence length="98" mass="10232">MPQEGSNQSSPFKGTEASASGDVAQSSNPDKGEHIATTNIDPGLRQGDKNGDTTTQMDPGLRQGDGEKNRQGDAGVSPPPTTATIENQIARGYAIWYG</sequence>
<feature type="non-terminal residue" evidence="2">
    <location>
        <position position="98"/>
    </location>
</feature>
<dbReference type="Proteomes" id="UP000765003">
    <property type="component" value="Unassembled WGS sequence"/>
</dbReference>